<sequence>QQQQQQQQQAQPQFIQANPHVLHHHHAAGAAIPLSSYYQMPIHHPQQQLHKAAHTYNPQVPMYFLPVRQNPAYNNLSVQPNFGDATGAANIASAGKPTMPLSNAVLPSRVAPTKHELAGNLYQPPQSTQLIHLTDPSAQYVSYHPVHHHPSQAAMAPTVSGYGYEYADAVHAQQLFYTQATSAGLPSQYQTISSGAVMTESPPASQQPTADVKQTRAS</sequence>
<feature type="non-terminal residue" evidence="2">
    <location>
        <position position="1"/>
    </location>
</feature>
<dbReference type="AlphaFoldDB" id="A0A1D1YAL4"/>
<name>A0A1D1YAL4_9ARAE</name>
<gene>
    <name evidence="2" type="primary">CPC-1_0</name>
    <name evidence="2" type="ORF">g.15440</name>
</gene>
<feature type="region of interest" description="Disordered" evidence="1">
    <location>
        <begin position="195"/>
        <end position="218"/>
    </location>
</feature>
<evidence type="ECO:0000313" key="2">
    <source>
        <dbReference type="EMBL" id="JAT51671.1"/>
    </source>
</evidence>
<protein>
    <submittedName>
        <fullName evidence="2">Cross-pathway control protein 1</fullName>
    </submittedName>
</protein>
<proteinExistence type="predicted"/>
<evidence type="ECO:0000256" key="1">
    <source>
        <dbReference type="SAM" id="MobiDB-lite"/>
    </source>
</evidence>
<accession>A0A1D1YAL4</accession>
<organism evidence="2">
    <name type="scientific">Anthurium amnicola</name>
    <dbReference type="NCBI Taxonomy" id="1678845"/>
    <lineage>
        <taxon>Eukaryota</taxon>
        <taxon>Viridiplantae</taxon>
        <taxon>Streptophyta</taxon>
        <taxon>Embryophyta</taxon>
        <taxon>Tracheophyta</taxon>
        <taxon>Spermatophyta</taxon>
        <taxon>Magnoliopsida</taxon>
        <taxon>Liliopsida</taxon>
        <taxon>Araceae</taxon>
        <taxon>Pothoideae</taxon>
        <taxon>Potheae</taxon>
        <taxon>Anthurium</taxon>
    </lineage>
</organism>
<reference evidence="2" key="1">
    <citation type="submission" date="2015-07" db="EMBL/GenBank/DDBJ databases">
        <title>Transcriptome Assembly of Anthurium amnicola.</title>
        <authorList>
            <person name="Suzuki J."/>
        </authorList>
    </citation>
    <scope>NUCLEOTIDE SEQUENCE</scope>
</reference>
<dbReference type="EMBL" id="GDJX01016265">
    <property type="protein sequence ID" value="JAT51671.1"/>
    <property type="molecule type" value="Transcribed_RNA"/>
</dbReference>
<feature type="compositionally biased region" description="Polar residues" evidence="1">
    <location>
        <begin position="195"/>
        <end position="209"/>
    </location>
</feature>